<feature type="zinc finger region" description="CR-type" evidence="1">
    <location>
        <begin position="58"/>
        <end position="99"/>
    </location>
</feature>
<dbReference type="PANTHER" id="PTHR43096">
    <property type="entry name" value="DNAJ HOMOLOG 1, MITOCHONDRIAL-RELATED"/>
    <property type="match status" value="1"/>
</dbReference>
<feature type="region of interest" description="Disordered" evidence="2">
    <location>
        <begin position="76"/>
        <end position="99"/>
    </location>
</feature>
<keyword evidence="1" id="KW-0863">Zinc-finger</keyword>
<dbReference type="GO" id="GO:0042026">
    <property type="term" value="P:protein refolding"/>
    <property type="evidence" value="ECO:0007669"/>
    <property type="project" value="TreeGrafter"/>
</dbReference>
<dbReference type="Proteomes" id="UP001140949">
    <property type="component" value="Unassembled WGS sequence"/>
</dbReference>
<dbReference type="PANTHER" id="PTHR43096:SF10">
    <property type="entry name" value="CHAPERONE PROTEIN DNAJ A6, CHLOROPLASTIC"/>
    <property type="match status" value="1"/>
</dbReference>
<dbReference type="PROSITE" id="PS51188">
    <property type="entry name" value="ZF_CR"/>
    <property type="match status" value="1"/>
</dbReference>
<protein>
    <submittedName>
        <fullName evidence="4">Chaperone protein dnaJ A6, chloroplastic-like isoform X1</fullName>
    </submittedName>
</protein>
<keyword evidence="1" id="KW-0479">Metal-binding</keyword>
<comment type="caution">
    <text evidence="4">The sequence shown here is derived from an EMBL/GenBank/DDBJ whole genome shotgun (WGS) entry which is preliminary data.</text>
</comment>
<evidence type="ECO:0000313" key="5">
    <source>
        <dbReference type="Proteomes" id="UP001140949"/>
    </source>
</evidence>
<dbReference type="SUPFAM" id="SSF57938">
    <property type="entry name" value="DnaJ/Hsp40 cysteine-rich domain"/>
    <property type="match status" value="1"/>
</dbReference>
<keyword evidence="1" id="KW-0862">Zinc</keyword>
<name>A0AAX6H1B4_IRIPA</name>
<dbReference type="GO" id="GO:0009535">
    <property type="term" value="C:chloroplast thylakoid membrane"/>
    <property type="evidence" value="ECO:0007669"/>
    <property type="project" value="TreeGrafter"/>
</dbReference>
<dbReference type="GO" id="GO:0031072">
    <property type="term" value="F:heat shock protein binding"/>
    <property type="evidence" value="ECO:0007669"/>
    <property type="project" value="InterPro"/>
</dbReference>
<feature type="domain" description="CR-type" evidence="3">
    <location>
        <begin position="58"/>
        <end position="99"/>
    </location>
</feature>
<dbReference type="GO" id="GO:0051082">
    <property type="term" value="F:unfolded protein binding"/>
    <property type="evidence" value="ECO:0007669"/>
    <property type="project" value="InterPro"/>
</dbReference>
<evidence type="ECO:0000259" key="3">
    <source>
        <dbReference type="PROSITE" id="PS51188"/>
    </source>
</evidence>
<gene>
    <name evidence="4" type="ORF">M6B38_333055</name>
</gene>
<keyword evidence="5" id="KW-1185">Reference proteome</keyword>
<evidence type="ECO:0000256" key="1">
    <source>
        <dbReference type="PROSITE-ProRule" id="PRU00546"/>
    </source>
</evidence>
<dbReference type="InterPro" id="IPR001305">
    <property type="entry name" value="HSP_DnaJ_Cys-rich_dom"/>
</dbReference>
<dbReference type="AlphaFoldDB" id="A0AAX6H1B4"/>
<evidence type="ECO:0000256" key="2">
    <source>
        <dbReference type="SAM" id="MobiDB-lite"/>
    </source>
</evidence>
<reference evidence="4" key="2">
    <citation type="submission" date="2023-04" db="EMBL/GenBank/DDBJ databases">
        <authorList>
            <person name="Bruccoleri R.E."/>
            <person name="Oakeley E.J."/>
            <person name="Faust A.-M."/>
            <person name="Dessus-Babus S."/>
            <person name="Altorfer M."/>
            <person name="Burckhardt D."/>
            <person name="Oertli M."/>
            <person name="Naumann U."/>
            <person name="Petersen F."/>
            <person name="Wong J."/>
        </authorList>
    </citation>
    <scope>NUCLEOTIDE SEQUENCE</scope>
    <source>
        <strain evidence="4">GSM-AAB239-AS_SAM_17_03QT</strain>
        <tissue evidence="4">Leaf</tissue>
    </source>
</reference>
<reference evidence="4" key="1">
    <citation type="journal article" date="2023" name="GigaByte">
        <title>Genome assembly of the bearded iris, Iris pallida Lam.</title>
        <authorList>
            <person name="Bruccoleri R.E."/>
            <person name="Oakeley E.J."/>
            <person name="Faust A.M.E."/>
            <person name="Altorfer M."/>
            <person name="Dessus-Babus S."/>
            <person name="Burckhardt D."/>
            <person name="Oertli M."/>
            <person name="Naumann U."/>
            <person name="Petersen F."/>
            <person name="Wong J."/>
        </authorList>
    </citation>
    <scope>NUCLEOTIDE SEQUENCE</scope>
    <source>
        <strain evidence="4">GSM-AAB239-AS_SAM_17_03QT</strain>
    </source>
</reference>
<proteinExistence type="predicted"/>
<evidence type="ECO:0000313" key="4">
    <source>
        <dbReference type="EMBL" id="KAJ6834809.1"/>
    </source>
</evidence>
<dbReference type="GO" id="GO:0008270">
    <property type="term" value="F:zinc ion binding"/>
    <property type="evidence" value="ECO:0007669"/>
    <property type="project" value="UniProtKB-KW"/>
</dbReference>
<sequence length="99" mass="10841">MDKLLIFGVCALPGFFFLARPMGGMEGMDRSRATRNRPMQDDDESYSLVLNFKEAVFGVEKEIEVTMLESCSTCDGSGAKPGTKATKCSTYRGQGQVTK</sequence>
<accession>A0AAX6H1B4</accession>
<dbReference type="Gene3D" id="2.10.230.10">
    <property type="entry name" value="Heat shock protein DnaJ, cysteine-rich domain"/>
    <property type="match status" value="1"/>
</dbReference>
<feature type="compositionally biased region" description="Polar residues" evidence="2">
    <location>
        <begin position="86"/>
        <end position="99"/>
    </location>
</feature>
<dbReference type="CDD" id="cd10719">
    <property type="entry name" value="DnaJ_zf"/>
    <property type="match status" value="1"/>
</dbReference>
<organism evidence="4 5">
    <name type="scientific">Iris pallida</name>
    <name type="common">Sweet iris</name>
    <dbReference type="NCBI Taxonomy" id="29817"/>
    <lineage>
        <taxon>Eukaryota</taxon>
        <taxon>Viridiplantae</taxon>
        <taxon>Streptophyta</taxon>
        <taxon>Embryophyta</taxon>
        <taxon>Tracheophyta</taxon>
        <taxon>Spermatophyta</taxon>
        <taxon>Magnoliopsida</taxon>
        <taxon>Liliopsida</taxon>
        <taxon>Asparagales</taxon>
        <taxon>Iridaceae</taxon>
        <taxon>Iridoideae</taxon>
        <taxon>Irideae</taxon>
        <taxon>Iris</taxon>
    </lineage>
</organism>
<dbReference type="EMBL" id="JANAVB010013999">
    <property type="protein sequence ID" value="KAJ6834809.1"/>
    <property type="molecule type" value="Genomic_DNA"/>
</dbReference>
<dbReference type="InterPro" id="IPR036410">
    <property type="entry name" value="HSP_DnaJ_Cys-rich_dom_sf"/>
</dbReference>